<dbReference type="Pfam" id="PF12323">
    <property type="entry name" value="HTH_OrfB_IS605"/>
    <property type="match status" value="1"/>
</dbReference>
<dbReference type="PANTHER" id="PTHR30405">
    <property type="entry name" value="TRANSPOSASE"/>
    <property type="match status" value="1"/>
</dbReference>
<keyword evidence="4" id="KW-0479">Metal-binding</keyword>
<evidence type="ECO:0000256" key="6">
    <source>
        <dbReference type="ARBA" id="ARBA00023125"/>
    </source>
</evidence>
<evidence type="ECO:0000256" key="7">
    <source>
        <dbReference type="ARBA" id="ARBA00023172"/>
    </source>
</evidence>
<dbReference type="InterPro" id="IPR001959">
    <property type="entry name" value="Transposase"/>
</dbReference>
<dbReference type="NCBIfam" id="NF040570">
    <property type="entry name" value="guided_TnpB"/>
    <property type="match status" value="1"/>
</dbReference>
<evidence type="ECO:0000256" key="1">
    <source>
        <dbReference type="ARBA" id="ARBA00008761"/>
    </source>
</evidence>
<evidence type="ECO:0000256" key="4">
    <source>
        <dbReference type="ARBA" id="ARBA00022723"/>
    </source>
</evidence>
<keyword evidence="7" id="KW-0233">DNA recombination</keyword>
<evidence type="ECO:0000256" key="5">
    <source>
        <dbReference type="ARBA" id="ARBA00022833"/>
    </source>
</evidence>
<dbReference type="Pfam" id="PF07282">
    <property type="entry name" value="Cas12f1-like_TNB"/>
    <property type="match status" value="1"/>
</dbReference>
<dbReference type="PROSITE" id="PS50903">
    <property type="entry name" value="RUBREDOXIN_LIKE"/>
    <property type="match status" value="1"/>
</dbReference>
<dbReference type="EMBL" id="OR769219">
    <property type="protein sequence ID" value="WQJ51607.1"/>
    <property type="molecule type" value="Genomic_DNA"/>
</dbReference>
<dbReference type="Pfam" id="PF01385">
    <property type="entry name" value="OrfB_IS605"/>
    <property type="match status" value="1"/>
</dbReference>
<protein>
    <submittedName>
        <fullName evidence="9">Transposase</fullName>
    </submittedName>
</protein>
<dbReference type="InterPro" id="IPR051399">
    <property type="entry name" value="RNA-guided_DNA_endo/Transpos"/>
</dbReference>
<evidence type="ECO:0000259" key="8">
    <source>
        <dbReference type="PROSITE" id="PS50903"/>
    </source>
</evidence>
<comment type="similarity">
    <text evidence="1">In the C-terminal section; belongs to the transposase 35 family.</text>
</comment>
<evidence type="ECO:0000256" key="2">
    <source>
        <dbReference type="ARBA" id="ARBA00011044"/>
    </source>
</evidence>
<name>A0ABZ0Z1W3_9CAUD</name>
<evidence type="ECO:0000313" key="9">
    <source>
        <dbReference type="EMBL" id="WQJ51607.1"/>
    </source>
</evidence>
<dbReference type="InterPro" id="IPR021027">
    <property type="entry name" value="Transposase_put_HTH"/>
</dbReference>
<feature type="domain" description="Rubredoxin-like" evidence="8">
    <location>
        <begin position="327"/>
        <end position="366"/>
    </location>
</feature>
<keyword evidence="5" id="KW-0862">Zinc</keyword>
<reference evidence="9 10" key="1">
    <citation type="submission" date="2023-11" db="EMBL/GenBank/DDBJ databases">
        <authorList>
            <person name="Cook R."/>
            <person name="Crisci M."/>
            <person name="Pye H."/>
            <person name="Adriaenssens E."/>
            <person name="Santini J."/>
        </authorList>
    </citation>
    <scope>NUCLEOTIDE SEQUENCE [LARGE SCALE GENOMIC DNA]</scope>
    <source>
        <strain evidence="9">Lak_Megaphage_RVC_AP3_GC26</strain>
    </source>
</reference>
<proteinExistence type="inferred from homology"/>
<keyword evidence="6" id="KW-0238">DNA-binding</keyword>
<sequence>MLKAIKIRLYPNNTQEVQINKLLGCYRVVYNQCLSRKINSYKENKISETRTSLSKFYHHELITDPNFIWLKEQNSKILKCAIADMLSAYNMFFKCHSGFPKFKSKHDNKQSCRIEIGAISKRNVYTDYKLSLGNIKNIKFRCNKKYAEYLQKHKDHIRQAALSKLPCGQYYLSILIDGSLTHNGLKNTNNSIGIDLGIKHFVITSEGEVFNNLHFKKKDSKKLKRLQKQLSHKQKNSNNRNKARIKLAKLYKKINDQKQYYLHSVSNSLINENQVICMEDLNVNGMLKNHKLAESIQEMNFGEFKRILEYKAKWYNRHIVFINRFYPSSKTCNNCGYIYKQLKLSDRQWVCPKCGQLIERDYNAALNILTEGLRIINQ</sequence>
<dbReference type="Proteomes" id="UP001348805">
    <property type="component" value="Segment"/>
</dbReference>
<keyword evidence="3" id="KW-0815">Transposition</keyword>
<evidence type="ECO:0000256" key="3">
    <source>
        <dbReference type="ARBA" id="ARBA00022578"/>
    </source>
</evidence>
<dbReference type="InterPro" id="IPR010095">
    <property type="entry name" value="Cas12f1-like_TNB"/>
</dbReference>
<dbReference type="InterPro" id="IPR024934">
    <property type="entry name" value="Rubredoxin-like_dom"/>
</dbReference>
<dbReference type="PANTHER" id="PTHR30405:SF11">
    <property type="entry name" value="RNA-GUIDED DNA ENDONUCLEASE RV2885C-RELATED"/>
    <property type="match status" value="1"/>
</dbReference>
<comment type="similarity">
    <text evidence="2">In the N-terminal section; belongs to the transposase 2 family.</text>
</comment>
<evidence type="ECO:0000313" key="10">
    <source>
        <dbReference type="Proteomes" id="UP001348805"/>
    </source>
</evidence>
<organism evidence="9 10">
    <name type="scientific">phage Lak_Megaphage_RVC_AP3_GC26</name>
    <dbReference type="NCBI Taxonomy" id="3109225"/>
    <lineage>
        <taxon>Viruses</taxon>
        <taxon>Duplodnaviria</taxon>
        <taxon>Heunggongvirae</taxon>
        <taxon>Uroviricota</taxon>
        <taxon>Caudoviricetes</taxon>
        <taxon>Caudoviricetes code 15 clade</taxon>
    </lineage>
</organism>
<keyword evidence="10" id="KW-1185">Reference proteome</keyword>
<accession>A0ABZ0Z1W3</accession>
<dbReference type="NCBIfam" id="TIGR01766">
    <property type="entry name" value="IS200/IS605 family accessory protein TnpB-like domain"/>
    <property type="match status" value="1"/>
</dbReference>